<dbReference type="PANTHER" id="PTHR43272:SF33">
    <property type="entry name" value="AMP-BINDING DOMAIN-CONTAINING PROTEIN-RELATED"/>
    <property type="match status" value="1"/>
</dbReference>
<proteinExistence type="predicted"/>
<dbReference type="RefSeq" id="WP_205119274.1">
    <property type="nucleotide sequence ID" value="NZ_JAFBCM010000001.1"/>
</dbReference>
<sequence>MPGPDMSQDPVPTLANVSRFWGRWYGPSIALRATRPGRWSELTYAELAEAVDDVGRGLIGLDVGPGDRVAILAANRPEWTIVDLAVLAAGAVTVPLDPAADAEEWVARLADSGARVLVCENVEQLARLGARRSLVPRLATTVVMDADGRADVVGLAELADRGRTLDPLVLQDRSAAVHGGEVASITYEDGPVRGCVLTQDNWRAALDGMWSALPVQSADTVFLQLPLHGALGRLVQYDALGRGATLRLCAGGSRTAVTELGQVRPEYLVATPEVYEQVHAQAADLLDRVPAADRHAFQRAVTLGREVRGADEHGLTVPSDRRRDFAVADTRWLARVREVFGGRLRGALSGGGGMTYEALDFLWACGVSVDEVYGSPTMTGIATLNAPGLRRLGTFGRPIGGVEVRIAHDGEILVQGGTVFLGYYRNPAATREALVDGWLRTGDRGELDAEGYLRVTGRREGNNHHHAA</sequence>
<dbReference type="PANTHER" id="PTHR43272">
    <property type="entry name" value="LONG-CHAIN-FATTY-ACID--COA LIGASE"/>
    <property type="match status" value="1"/>
</dbReference>
<evidence type="ECO:0000256" key="1">
    <source>
        <dbReference type="ARBA" id="ARBA00022741"/>
    </source>
</evidence>
<dbReference type="Pfam" id="PF00501">
    <property type="entry name" value="AMP-binding"/>
    <property type="match status" value="1"/>
</dbReference>
<protein>
    <submittedName>
        <fullName evidence="4">AMP-dependent synthetase/ligase</fullName>
    </submittedName>
</protein>
<keyword evidence="5" id="KW-1185">Reference proteome</keyword>
<name>A0ABV7YI21_9ACTN</name>
<keyword evidence="1" id="KW-0547">Nucleotide-binding</keyword>
<dbReference type="Proteomes" id="UP001595699">
    <property type="component" value="Unassembled WGS sequence"/>
</dbReference>
<evidence type="ECO:0000256" key="2">
    <source>
        <dbReference type="ARBA" id="ARBA00022840"/>
    </source>
</evidence>
<gene>
    <name evidence="4" type="ORF">ACFOUW_29500</name>
</gene>
<keyword evidence="2" id="KW-0067">ATP-binding</keyword>
<dbReference type="InterPro" id="IPR000873">
    <property type="entry name" value="AMP-dep_synth/lig_dom"/>
</dbReference>
<accession>A0ABV7YI21</accession>
<comment type="caution">
    <text evidence="4">The sequence shown here is derived from an EMBL/GenBank/DDBJ whole genome shotgun (WGS) entry which is preliminary data.</text>
</comment>
<dbReference type="EMBL" id="JBHRZH010000036">
    <property type="protein sequence ID" value="MFC3765005.1"/>
    <property type="molecule type" value="Genomic_DNA"/>
</dbReference>
<evidence type="ECO:0000313" key="5">
    <source>
        <dbReference type="Proteomes" id="UP001595699"/>
    </source>
</evidence>
<evidence type="ECO:0000313" key="4">
    <source>
        <dbReference type="EMBL" id="MFC3765005.1"/>
    </source>
</evidence>
<dbReference type="Gene3D" id="3.40.50.12780">
    <property type="entry name" value="N-terminal domain of ligase-like"/>
    <property type="match status" value="1"/>
</dbReference>
<reference evidence="5" key="1">
    <citation type="journal article" date="2019" name="Int. J. Syst. Evol. Microbiol.">
        <title>The Global Catalogue of Microorganisms (GCM) 10K type strain sequencing project: providing services to taxonomists for standard genome sequencing and annotation.</title>
        <authorList>
            <consortium name="The Broad Institute Genomics Platform"/>
            <consortium name="The Broad Institute Genome Sequencing Center for Infectious Disease"/>
            <person name="Wu L."/>
            <person name="Ma J."/>
        </authorList>
    </citation>
    <scope>NUCLEOTIDE SEQUENCE [LARGE SCALE GENOMIC DNA]</scope>
    <source>
        <strain evidence="5">CGMCC 4.7241</strain>
    </source>
</reference>
<organism evidence="4 5">
    <name type="scientific">Tenggerimyces flavus</name>
    <dbReference type="NCBI Taxonomy" id="1708749"/>
    <lineage>
        <taxon>Bacteria</taxon>
        <taxon>Bacillati</taxon>
        <taxon>Actinomycetota</taxon>
        <taxon>Actinomycetes</taxon>
        <taxon>Propionibacteriales</taxon>
        <taxon>Nocardioidaceae</taxon>
        <taxon>Tenggerimyces</taxon>
    </lineage>
</organism>
<evidence type="ECO:0000259" key="3">
    <source>
        <dbReference type="Pfam" id="PF00501"/>
    </source>
</evidence>
<dbReference type="InterPro" id="IPR042099">
    <property type="entry name" value="ANL_N_sf"/>
</dbReference>
<feature type="domain" description="AMP-dependent synthetase/ligase" evidence="3">
    <location>
        <begin position="33"/>
        <end position="424"/>
    </location>
</feature>
<dbReference type="SUPFAM" id="SSF56801">
    <property type="entry name" value="Acetyl-CoA synthetase-like"/>
    <property type="match status" value="1"/>
</dbReference>